<dbReference type="Gene3D" id="1.25.40.10">
    <property type="entry name" value="Tetratricopeptide repeat domain"/>
    <property type="match status" value="1"/>
</dbReference>
<reference evidence="2" key="2">
    <citation type="submission" date="2025-09" db="UniProtKB">
        <authorList>
            <consortium name="Ensembl"/>
        </authorList>
    </citation>
    <scope>IDENTIFICATION</scope>
</reference>
<dbReference type="InterPro" id="IPR042888">
    <property type="entry name" value="GPSM3"/>
</dbReference>
<dbReference type="AlphaFoldDB" id="A0A8C8RHM3"/>
<organism evidence="2 3">
    <name type="scientific">Pelusios castaneus</name>
    <name type="common">West African mud turtle</name>
    <dbReference type="NCBI Taxonomy" id="367368"/>
    <lineage>
        <taxon>Eukaryota</taxon>
        <taxon>Metazoa</taxon>
        <taxon>Chordata</taxon>
        <taxon>Craniata</taxon>
        <taxon>Vertebrata</taxon>
        <taxon>Euteleostomi</taxon>
        <taxon>Archelosauria</taxon>
        <taxon>Testudinata</taxon>
        <taxon>Testudines</taxon>
        <taxon>Pleurodira</taxon>
        <taxon>Pelomedusidae</taxon>
        <taxon>Pelusios</taxon>
    </lineage>
</organism>
<dbReference type="PANTHER" id="PTHR47617">
    <property type="entry name" value="G-PROTEIN SIGNALING MODULATOR 3"/>
    <property type="match status" value="1"/>
</dbReference>
<evidence type="ECO:0008006" key="4">
    <source>
        <dbReference type="Google" id="ProtNLM"/>
    </source>
</evidence>
<dbReference type="Ensembl" id="ENSPCET00000005354.1">
    <property type="protein sequence ID" value="ENSPCEP00000005170.1"/>
    <property type="gene ID" value="ENSPCEG00000004209.1"/>
</dbReference>
<dbReference type="GO" id="GO:0030695">
    <property type="term" value="F:GTPase regulator activity"/>
    <property type="evidence" value="ECO:0007669"/>
    <property type="project" value="InterPro"/>
</dbReference>
<dbReference type="PANTHER" id="PTHR47617:SF1">
    <property type="entry name" value="G-PROTEIN-SIGNALING MODULATOR 3"/>
    <property type="match status" value="1"/>
</dbReference>
<dbReference type="GO" id="GO:0050727">
    <property type="term" value="P:regulation of inflammatory response"/>
    <property type="evidence" value="ECO:0007669"/>
    <property type="project" value="InterPro"/>
</dbReference>
<protein>
    <recommendedName>
        <fullName evidence="4">G protein signaling modulator 3</fullName>
    </recommendedName>
</protein>
<evidence type="ECO:0000313" key="2">
    <source>
        <dbReference type="Ensembl" id="ENSPCEP00000005170.1"/>
    </source>
</evidence>
<dbReference type="Pfam" id="PF02188">
    <property type="entry name" value="GoLoco"/>
    <property type="match status" value="2"/>
</dbReference>
<dbReference type="PROSITE" id="PS50877">
    <property type="entry name" value="GOLOCO"/>
    <property type="match status" value="3"/>
</dbReference>
<evidence type="ECO:0000313" key="3">
    <source>
        <dbReference type="Proteomes" id="UP000694393"/>
    </source>
</evidence>
<dbReference type="Proteomes" id="UP000694393">
    <property type="component" value="Unplaced"/>
</dbReference>
<dbReference type="InterPro" id="IPR003109">
    <property type="entry name" value="GoLoco_motif"/>
</dbReference>
<sequence>MGGSLSGGGAQRCHYLAGGSCSLGVLSGGGCCSATSDLPWPTGLFCSLTSLQAEQFFELVATAQARRLDDQRADFGGALEDEEEQWAPPEPPDQGEELYNTILTHQSQRLEEQRSDPPIPLGAQELFDLLLRVQGGRMEEQRSEPPPALLPHLC</sequence>
<evidence type="ECO:0000256" key="1">
    <source>
        <dbReference type="SAM" id="MobiDB-lite"/>
    </source>
</evidence>
<reference evidence="2" key="1">
    <citation type="submission" date="2025-08" db="UniProtKB">
        <authorList>
            <consortium name="Ensembl"/>
        </authorList>
    </citation>
    <scope>IDENTIFICATION</scope>
</reference>
<feature type="region of interest" description="Disordered" evidence="1">
    <location>
        <begin position="73"/>
        <end position="97"/>
    </location>
</feature>
<name>A0A8C8RHM3_9SAUR</name>
<keyword evidence="3" id="KW-1185">Reference proteome</keyword>
<dbReference type="InterPro" id="IPR011990">
    <property type="entry name" value="TPR-like_helical_dom_sf"/>
</dbReference>
<proteinExistence type="predicted"/>
<dbReference type="SMART" id="SM00390">
    <property type="entry name" value="GoLoco"/>
    <property type="match status" value="3"/>
</dbReference>
<accession>A0A8C8RHM3</accession>